<name>A0A7C9FPY2_9BACT</name>
<protein>
    <submittedName>
        <fullName evidence="1">Uncharacterized protein</fullName>
    </submittedName>
</protein>
<dbReference type="Pfam" id="PF18849">
    <property type="entry name" value="baeRF_family7"/>
    <property type="match status" value="1"/>
</dbReference>
<dbReference type="AlphaFoldDB" id="A0A7C9FPY2"/>
<evidence type="ECO:0000313" key="1">
    <source>
        <dbReference type="EMBL" id="MPR35771.1"/>
    </source>
</evidence>
<accession>A0A7C9FPY2</accession>
<dbReference type="EMBL" id="WHLY01000002">
    <property type="protein sequence ID" value="MPR35771.1"/>
    <property type="molecule type" value="Genomic_DNA"/>
</dbReference>
<gene>
    <name evidence="1" type="ORF">GBK04_21060</name>
</gene>
<sequence length="388" mass="43417">MEIFKIDQLNELLNVKGLHHVTIYSPTSRESTANYQADKINFKNQLQKAVGQLSAQYGMTDGEAKIYLKPGYDLLEDMDFWQHGSDGLAFFHSSAGTHIKTLPLEMNEPRTFVGNNFMLRPLIPLLNADGRFYILNLNLNHVQLYEATPSTISEVVLNDGVPTQIEDYTKFLEHQEHTGARSVQGGGGAVHYGQGGGNDSEKEEIQQYFYELSKAVDDIIQCDPLPTVLAGVEYLIPMYRQASDYHKYEEKSIHGSFSEADSMLLHEKALDIMEPKFNADRDQAFEKFAQMRSGDWASTDANKVIKAALTGQVETLFVEEEAAVWGVFNEQMYELEIYPSSTPETKDLLTEAAIKTITQGGTVYQCAAEDMPEGAKNIAAVFRNPVTV</sequence>
<dbReference type="Proteomes" id="UP000479293">
    <property type="component" value="Unassembled WGS sequence"/>
</dbReference>
<evidence type="ECO:0000313" key="2">
    <source>
        <dbReference type="Proteomes" id="UP000479293"/>
    </source>
</evidence>
<proteinExistence type="predicted"/>
<organism evidence="1 2">
    <name type="scientific">Salmonirosea aquatica</name>
    <dbReference type="NCBI Taxonomy" id="2654236"/>
    <lineage>
        <taxon>Bacteria</taxon>
        <taxon>Pseudomonadati</taxon>
        <taxon>Bacteroidota</taxon>
        <taxon>Cytophagia</taxon>
        <taxon>Cytophagales</taxon>
        <taxon>Spirosomataceae</taxon>
        <taxon>Salmonirosea</taxon>
    </lineage>
</organism>
<dbReference type="RefSeq" id="WP_152763108.1">
    <property type="nucleotide sequence ID" value="NZ_WHLY01000002.1"/>
</dbReference>
<comment type="caution">
    <text evidence="1">The sequence shown here is derived from an EMBL/GenBank/DDBJ whole genome shotgun (WGS) entry which is preliminary data.</text>
</comment>
<dbReference type="InterPro" id="IPR040837">
    <property type="entry name" value="Bact_RF_family7"/>
</dbReference>
<reference evidence="1 2" key="1">
    <citation type="submission" date="2019-10" db="EMBL/GenBank/DDBJ databases">
        <title>Draft Genome Sequence of Cytophagaceae sp. SJW1-29.</title>
        <authorList>
            <person name="Choi A."/>
        </authorList>
    </citation>
    <scope>NUCLEOTIDE SEQUENCE [LARGE SCALE GENOMIC DNA]</scope>
    <source>
        <strain evidence="1 2">SJW1-29</strain>
    </source>
</reference>
<keyword evidence="2" id="KW-1185">Reference proteome</keyword>